<dbReference type="PANTHER" id="PTHR24198">
    <property type="entry name" value="ANKYRIN REPEAT AND PROTEIN KINASE DOMAIN-CONTAINING PROTEIN"/>
    <property type="match status" value="1"/>
</dbReference>
<feature type="repeat" description="ANK" evidence="3">
    <location>
        <begin position="57"/>
        <end position="89"/>
    </location>
</feature>
<dbReference type="Pfam" id="PF00023">
    <property type="entry name" value="Ank"/>
    <property type="match status" value="2"/>
</dbReference>
<name>A0A367KDE7_RHIAZ</name>
<feature type="repeat" description="ANK" evidence="3">
    <location>
        <begin position="190"/>
        <end position="222"/>
    </location>
</feature>
<dbReference type="PROSITE" id="PS50297">
    <property type="entry name" value="ANK_REP_REGION"/>
    <property type="match status" value="4"/>
</dbReference>
<keyword evidence="1" id="KW-0677">Repeat</keyword>
<evidence type="ECO:0000313" key="4">
    <source>
        <dbReference type="EMBL" id="RCI00209.1"/>
    </source>
</evidence>
<evidence type="ECO:0000256" key="3">
    <source>
        <dbReference type="PROSITE-ProRule" id="PRU00023"/>
    </source>
</evidence>
<dbReference type="InterPro" id="IPR002110">
    <property type="entry name" value="Ankyrin_rpt"/>
</dbReference>
<feature type="repeat" description="ANK" evidence="3">
    <location>
        <begin position="124"/>
        <end position="156"/>
    </location>
</feature>
<dbReference type="SUPFAM" id="SSF48403">
    <property type="entry name" value="Ankyrin repeat"/>
    <property type="match status" value="1"/>
</dbReference>
<dbReference type="PROSITE" id="PS50088">
    <property type="entry name" value="ANK_REPEAT"/>
    <property type="match status" value="5"/>
</dbReference>
<comment type="caution">
    <text evidence="4">The sequence shown here is derived from an EMBL/GenBank/DDBJ whole genome shotgun (WGS) entry which is preliminary data.</text>
</comment>
<feature type="repeat" description="ANK" evidence="3">
    <location>
        <begin position="222"/>
        <end position="254"/>
    </location>
</feature>
<dbReference type="OrthoDB" id="194358at2759"/>
<dbReference type="Gene3D" id="1.25.40.20">
    <property type="entry name" value="Ankyrin repeat-containing domain"/>
    <property type="match status" value="3"/>
</dbReference>
<gene>
    <name evidence="4" type="ORF">CU097_015742</name>
</gene>
<feature type="repeat" description="ANK" evidence="3">
    <location>
        <begin position="91"/>
        <end position="123"/>
    </location>
</feature>
<keyword evidence="2 3" id="KW-0040">ANK repeat</keyword>
<evidence type="ECO:0000256" key="2">
    <source>
        <dbReference type="ARBA" id="ARBA00023043"/>
    </source>
</evidence>
<evidence type="ECO:0000313" key="5">
    <source>
        <dbReference type="Proteomes" id="UP000252139"/>
    </source>
</evidence>
<protein>
    <submittedName>
        <fullName evidence="4">Uncharacterized protein</fullName>
    </submittedName>
</protein>
<keyword evidence="5" id="KW-1185">Reference proteome</keyword>
<reference evidence="4 5" key="1">
    <citation type="journal article" date="2018" name="G3 (Bethesda)">
        <title>Phylogenetic and Phylogenomic Definition of Rhizopus Species.</title>
        <authorList>
            <person name="Gryganskyi A.P."/>
            <person name="Golan J."/>
            <person name="Dolatabadi S."/>
            <person name="Mondo S."/>
            <person name="Robb S."/>
            <person name="Idnurm A."/>
            <person name="Muszewska A."/>
            <person name="Steczkiewicz K."/>
            <person name="Masonjones S."/>
            <person name="Liao H.L."/>
            <person name="Gajdeczka M.T."/>
            <person name="Anike F."/>
            <person name="Vuek A."/>
            <person name="Anishchenko I.M."/>
            <person name="Voigt K."/>
            <person name="de Hoog G.S."/>
            <person name="Smith M.E."/>
            <person name="Heitman J."/>
            <person name="Vilgalys R."/>
            <person name="Stajich J.E."/>
        </authorList>
    </citation>
    <scope>NUCLEOTIDE SEQUENCE [LARGE SCALE GENOMIC DNA]</scope>
    <source>
        <strain evidence="4 5">CBS 357.93</strain>
    </source>
</reference>
<evidence type="ECO:0000256" key="1">
    <source>
        <dbReference type="ARBA" id="ARBA00022737"/>
    </source>
</evidence>
<dbReference type="PANTHER" id="PTHR24198:SF165">
    <property type="entry name" value="ANKYRIN REPEAT-CONTAINING PROTEIN-RELATED"/>
    <property type="match status" value="1"/>
</dbReference>
<accession>A0A367KDE7</accession>
<dbReference type="Pfam" id="PF13637">
    <property type="entry name" value="Ank_4"/>
    <property type="match status" value="1"/>
</dbReference>
<sequence length="369" mass="40145">MANSIGTKRLASEASTISNTRPRITNIWDAITLDTLDIKALYQYIKSNGDANAANPDGYTLLYLAAHNKSTEALCMLLLQQVDVNKVNGPHNELALHAACAKGHLDSAELLIENGSLVNAKDSLGHTPLTNAVFSGSEECIQLLLEHDADVSVVDEQGNSLLHHAASNNVTKAVPLFISKHVPIDAHNQRGLSPLALAISFGHSDVAIALIDGGANVNGRTRFATVLHYAITWNRLDVVKKLVEHGCQVNVVNDIEETPLYLAVQQRKIDLVQYLVDQAKADPCYPNNANLSLLYAASHGYTEICKLVLSKNTSNYFIQVAADKAARVGHQLTAKFLKEKLVEAKEPTKESEDITFESLVNTFSDDDES</sequence>
<dbReference type="Proteomes" id="UP000252139">
    <property type="component" value="Unassembled WGS sequence"/>
</dbReference>
<organism evidence="4 5">
    <name type="scientific">Rhizopus azygosporus</name>
    <name type="common">Rhizopus microsporus var. azygosporus</name>
    <dbReference type="NCBI Taxonomy" id="86630"/>
    <lineage>
        <taxon>Eukaryota</taxon>
        <taxon>Fungi</taxon>
        <taxon>Fungi incertae sedis</taxon>
        <taxon>Mucoromycota</taxon>
        <taxon>Mucoromycotina</taxon>
        <taxon>Mucoromycetes</taxon>
        <taxon>Mucorales</taxon>
        <taxon>Mucorineae</taxon>
        <taxon>Rhizopodaceae</taxon>
        <taxon>Rhizopus</taxon>
    </lineage>
</organism>
<dbReference type="InterPro" id="IPR036770">
    <property type="entry name" value="Ankyrin_rpt-contain_sf"/>
</dbReference>
<dbReference type="AlphaFoldDB" id="A0A367KDE7"/>
<dbReference type="SMART" id="SM00248">
    <property type="entry name" value="ANK"/>
    <property type="match status" value="8"/>
</dbReference>
<dbReference type="STRING" id="86630.A0A367KDE7"/>
<proteinExistence type="predicted"/>
<dbReference type="Pfam" id="PF12796">
    <property type="entry name" value="Ank_2"/>
    <property type="match status" value="1"/>
</dbReference>
<dbReference type="EMBL" id="PJQL01000074">
    <property type="protein sequence ID" value="RCI00209.1"/>
    <property type="molecule type" value="Genomic_DNA"/>
</dbReference>